<proteinExistence type="predicted"/>
<dbReference type="PANTHER" id="PTHR12460:SF0">
    <property type="entry name" value="CID DOMAIN-CONTAINING PROTEIN-RELATED"/>
    <property type="match status" value="1"/>
</dbReference>
<protein>
    <submittedName>
        <fullName evidence="3">Regulation of nuclear pre-mRNA domain-containing protein 1B</fullName>
    </submittedName>
</protein>
<reference evidence="3" key="1">
    <citation type="journal article" date="2011" name="Genome Biol.">
        <title>The draft genome of the carcinogenic human liver fluke Clonorchis sinensis.</title>
        <authorList>
            <person name="Wang X."/>
            <person name="Chen W."/>
            <person name="Huang Y."/>
            <person name="Sun J."/>
            <person name="Men J."/>
            <person name="Liu H."/>
            <person name="Luo F."/>
            <person name="Guo L."/>
            <person name="Lv X."/>
            <person name="Deng C."/>
            <person name="Zhou C."/>
            <person name="Fan Y."/>
            <person name="Li X."/>
            <person name="Huang L."/>
            <person name="Hu Y."/>
            <person name="Liang C."/>
            <person name="Hu X."/>
            <person name="Xu J."/>
            <person name="Yu X."/>
        </authorList>
    </citation>
    <scope>NUCLEOTIDE SEQUENCE [LARGE SCALE GENOMIC DNA]</scope>
    <source>
        <strain evidence="3">Henan</strain>
    </source>
</reference>
<dbReference type="CDD" id="cd16981">
    <property type="entry name" value="CID_RPRD_like"/>
    <property type="match status" value="1"/>
</dbReference>
<dbReference type="InterPro" id="IPR008942">
    <property type="entry name" value="ENTH_VHS"/>
</dbReference>
<sequence>GFGIVVYIGCTTTEVPKFGQGDGKGPQPKLFAKNAGNGGCWGNSVLKNKPSSTYQAQPGEQDTVTISEKSSDVPTKLGISSYRFPCDCSMSYSEEEAVRRLQQLDNSQQSVEATSKWFLSSKDMAKELVKLWFKEFRKAPPKKKIAFLHLANDVIQSGITTAPQFGKLFEPVLPTAFKETAKVQRHSIRAAVAHLLIVWASRHIYSKSFLRQLRFICQRAVAEADTPGANEEVKRNIIAASPFAFSFTTVLAAFGDAVPAPTKISTPGSHSKRHKGPKSTMSFAPQSLSIVGFSPTGLSADSTRTSISAFREELARELQTEAITPPQTSELLEMLEKLQQPTASGDAATRRAIAQFPPEVSDANKAVEIITNVPQSFREVSENLAVRRKLSLLYRNYYTKKTTPSTPIFVTAKS</sequence>
<dbReference type="Proteomes" id="UP000008909">
    <property type="component" value="Unassembled WGS sequence"/>
</dbReference>
<evidence type="ECO:0000313" key="4">
    <source>
        <dbReference type="Proteomes" id="UP000008909"/>
    </source>
</evidence>
<accession>G7YXV4</accession>
<dbReference type="EMBL" id="DF145042">
    <property type="protein sequence ID" value="GAA57784.1"/>
    <property type="molecule type" value="Genomic_DNA"/>
</dbReference>
<name>G7YXV4_CLOSI</name>
<dbReference type="PANTHER" id="PTHR12460">
    <property type="entry name" value="CYCLIN-DEPENDENT KINASE INHIBITOR-RELATED PROTEIN"/>
    <property type="match status" value="1"/>
</dbReference>
<dbReference type="InterPro" id="IPR006569">
    <property type="entry name" value="CID_dom"/>
</dbReference>
<dbReference type="GO" id="GO:0031124">
    <property type="term" value="P:mRNA 3'-end processing"/>
    <property type="evidence" value="ECO:0007669"/>
    <property type="project" value="TreeGrafter"/>
</dbReference>
<dbReference type="SUPFAM" id="SSF48464">
    <property type="entry name" value="ENTH/VHS domain"/>
    <property type="match status" value="1"/>
</dbReference>
<evidence type="ECO:0000313" key="3">
    <source>
        <dbReference type="EMBL" id="GAA57784.1"/>
    </source>
</evidence>
<feature type="region of interest" description="Disordered" evidence="1">
    <location>
        <begin position="262"/>
        <end position="281"/>
    </location>
</feature>
<organism evidence="3 4">
    <name type="scientific">Clonorchis sinensis</name>
    <name type="common">Chinese liver fluke</name>
    <dbReference type="NCBI Taxonomy" id="79923"/>
    <lineage>
        <taxon>Eukaryota</taxon>
        <taxon>Metazoa</taxon>
        <taxon>Spiralia</taxon>
        <taxon>Lophotrochozoa</taxon>
        <taxon>Platyhelminthes</taxon>
        <taxon>Trematoda</taxon>
        <taxon>Digenea</taxon>
        <taxon>Opisthorchiida</taxon>
        <taxon>Opisthorchiata</taxon>
        <taxon>Opisthorchiidae</taxon>
        <taxon>Clonorchis</taxon>
    </lineage>
</organism>
<dbReference type="SMART" id="SM00582">
    <property type="entry name" value="RPR"/>
    <property type="match status" value="1"/>
</dbReference>
<feature type="domain" description="CID" evidence="2">
    <location>
        <begin position="89"/>
        <end position="221"/>
    </location>
</feature>
<feature type="non-terminal residue" evidence="3">
    <location>
        <position position="1"/>
    </location>
</feature>
<dbReference type="AlphaFoldDB" id="G7YXV4"/>
<reference key="2">
    <citation type="submission" date="2011-10" db="EMBL/GenBank/DDBJ databases">
        <title>The genome and transcriptome sequence of Clonorchis sinensis provide insights into the carcinogenic liver fluke.</title>
        <authorList>
            <person name="Wang X."/>
            <person name="Huang Y."/>
            <person name="Chen W."/>
            <person name="Liu H."/>
            <person name="Guo L."/>
            <person name="Chen Y."/>
            <person name="Luo F."/>
            <person name="Zhou W."/>
            <person name="Sun J."/>
            <person name="Mao Q."/>
            <person name="Liang P."/>
            <person name="Zhou C."/>
            <person name="Tian Y."/>
            <person name="Men J."/>
            <person name="Lv X."/>
            <person name="Huang L."/>
            <person name="Zhou J."/>
            <person name="Hu Y."/>
            <person name="Li R."/>
            <person name="Zhang F."/>
            <person name="Lei H."/>
            <person name="Li X."/>
            <person name="Hu X."/>
            <person name="Liang C."/>
            <person name="Xu J."/>
            <person name="Wu Z."/>
            <person name="Yu X."/>
        </authorList>
    </citation>
    <scope>NUCLEOTIDE SEQUENCE</scope>
    <source>
        <strain>Henan</strain>
    </source>
</reference>
<evidence type="ECO:0000259" key="2">
    <source>
        <dbReference type="PROSITE" id="PS51391"/>
    </source>
</evidence>
<gene>
    <name evidence="3" type="ORF">CLF_113193</name>
</gene>
<dbReference type="Pfam" id="PF04818">
    <property type="entry name" value="CID"/>
    <property type="match status" value="1"/>
</dbReference>
<keyword evidence="4" id="KW-1185">Reference proteome</keyword>
<dbReference type="Gene3D" id="6.10.250.2560">
    <property type="match status" value="1"/>
</dbReference>
<dbReference type="PROSITE" id="PS51391">
    <property type="entry name" value="CID"/>
    <property type="match status" value="1"/>
</dbReference>
<dbReference type="GO" id="GO:0000993">
    <property type="term" value="F:RNA polymerase II complex binding"/>
    <property type="evidence" value="ECO:0007669"/>
    <property type="project" value="TreeGrafter"/>
</dbReference>
<evidence type="ECO:0000256" key="1">
    <source>
        <dbReference type="SAM" id="MobiDB-lite"/>
    </source>
</evidence>
<dbReference type="Gene3D" id="1.25.40.90">
    <property type="match status" value="1"/>
</dbReference>